<dbReference type="OrthoDB" id="9803968at2"/>
<dbReference type="GO" id="GO:0005524">
    <property type="term" value="F:ATP binding"/>
    <property type="evidence" value="ECO:0007669"/>
    <property type="project" value="InterPro"/>
</dbReference>
<evidence type="ECO:0000259" key="2">
    <source>
        <dbReference type="Pfam" id="PF00501"/>
    </source>
</evidence>
<dbReference type="GO" id="GO:0044550">
    <property type="term" value="P:secondary metabolite biosynthetic process"/>
    <property type="evidence" value="ECO:0007669"/>
    <property type="project" value="TreeGrafter"/>
</dbReference>
<dbReference type="RefSeq" id="WP_109532593.1">
    <property type="nucleotide sequence ID" value="NZ_QEYD01000004.1"/>
</dbReference>
<dbReference type="SUPFAM" id="SSF56801">
    <property type="entry name" value="Acetyl-CoA synthetase-like"/>
    <property type="match status" value="1"/>
</dbReference>
<comment type="caution">
    <text evidence="4">The sequence shown here is derived from an EMBL/GenBank/DDBJ whole genome shotgun (WGS) entry which is preliminary data.</text>
</comment>
<organism evidence="4 5">
    <name type="scientific">Pararhodobacter marinus</name>
    <dbReference type="NCBI Taxonomy" id="2184063"/>
    <lineage>
        <taxon>Bacteria</taxon>
        <taxon>Pseudomonadati</taxon>
        <taxon>Pseudomonadota</taxon>
        <taxon>Alphaproteobacteria</taxon>
        <taxon>Rhodobacterales</taxon>
        <taxon>Paracoccaceae</taxon>
        <taxon>Pararhodobacter</taxon>
    </lineage>
</organism>
<dbReference type="Pfam" id="PF00501">
    <property type="entry name" value="AMP-binding"/>
    <property type="match status" value="1"/>
</dbReference>
<gene>
    <name evidence="4" type="ORF">C4N9_06935</name>
</gene>
<protein>
    <submittedName>
        <fullName evidence="4">Benzoate-CoA ligase family protein</fullName>
    </submittedName>
</protein>
<feature type="domain" description="AMP-dependent synthetase/ligase" evidence="2">
    <location>
        <begin position="18"/>
        <end position="378"/>
    </location>
</feature>
<keyword evidence="1 4" id="KW-0436">Ligase</keyword>
<dbReference type="Gene3D" id="3.40.50.12820">
    <property type="match status" value="1"/>
</dbReference>
<dbReference type="InterPro" id="IPR011957">
    <property type="entry name" value="Benz_CoA_lig"/>
</dbReference>
<sequence length="516" mass="56330">MNENAAVYFVDRHLDEGRAAKTAFREADGAQRSLTYGALAEQAARFGGALERHGVRREERVAMIVRDQIEFPVVFWGALKAGAIPVPLNTLLSASVYETILNDSRASILVVSEQLWDTVKPAIDGNRFLRAVVVIGEARDCDGKECVSFDAFMDGAHPVETVDAHGDELAFWLYSSGSTGVPKGVRHVHSSLKATSDTFGAQVLGICEDDTVFSAAKLFFAYGLGNGMSFPMSVGATTILFGGRPTPDAVFDILAREKPTIFCGVPTLYAALVAAQEKAGTAPVHCVRLCTSAGEALPRDIGERWEKLWAAEIVDGVGSTEMLHIFLSNRPGDIAYGTSGIAVPGYEVRLVDEHDEDVAEGDVGELLVRGPSSAEGYWNRRSKSMSTFQGHWTRTGDKYERTKDGRFVYCGRTDDMFKVSGIWVSPFEVEQALVEYPGILEAAVVARADDKDLIKPAAFIVLKEGAEIDTDALKEHVKAKIGMWKYPRWVSVVDELPKTATGKIQRFKLRTPEPAE</sequence>
<dbReference type="Gene3D" id="3.40.50.980">
    <property type="match status" value="1"/>
</dbReference>
<dbReference type="InterPro" id="IPR000873">
    <property type="entry name" value="AMP-dep_synth/lig_dom"/>
</dbReference>
<dbReference type="Gene3D" id="3.30.300.30">
    <property type="match status" value="1"/>
</dbReference>
<evidence type="ECO:0000256" key="1">
    <source>
        <dbReference type="ARBA" id="ARBA00022598"/>
    </source>
</evidence>
<reference evidence="4 5" key="1">
    <citation type="submission" date="2018-05" db="EMBL/GenBank/DDBJ databases">
        <title>Pararhodobacter marina sp. nov., isolated from deep-sea water of the Indian Ocean.</title>
        <authorList>
            <person name="Lai Q.Sr."/>
            <person name="Liu X."/>
            <person name="Shao Z."/>
        </authorList>
    </citation>
    <scope>NUCLEOTIDE SEQUENCE [LARGE SCALE GENOMIC DNA]</scope>
    <source>
        <strain evidence="4 5">CIC4N-9</strain>
    </source>
</reference>
<dbReference type="Pfam" id="PF13193">
    <property type="entry name" value="AMP-binding_C"/>
    <property type="match status" value="1"/>
</dbReference>
<name>A0A2U2CC89_9RHOB</name>
<dbReference type="GO" id="GO:0016405">
    <property type="term" value="F:CoA-ligase activity"/>
    <property type="evidence" value="ECO:0007669"/>
    <property type="project" value="InterPro"/>
</dbReference>
<dbReference type="GO" id="GO:0016878">
    <property type="term" value="F:acid-thiol ligase activity"/>
    <property type="evidence" value="ECO:0007669"/>
    <property type="project" value="TreeGrafter"/>
</dbReference>
<dbReference type="Proteomes" id="UP000244940">
    <property type="component" value="Unassembled WGS sequence"/>
</dbReference>
<dbReference type="PANTHER" id="PTHR43352">
    <property type="entry name" value="ACETYL-COA SYNTHETASE"/>
    <property type="match status" value="1"/>
</dbReference>
<dbReference type="EMBL" id="QEYD01000004">
    <property type="protein sequence ID" value="PWE29479.1"/>
    <property type="molecule type" value="Genomic_DNA"/>
</dbReference>
<dbReference type="NCBIfam" id="TIGR02262">
    <property type="entry name" value="benz_CoA_lig"/>
    <property type="match status" value="1"/>
</dbReference>
<dbReference type="GeneID" id="94364617"/>
<dbReference type="InterPro" id="IPR045851">
    <property type="entry name" value="AMP-bd_C_sf"/>
</dbReference>
<evidence type="ECO:0000313" key="4">
    <source>
        <dbReference type="EMBL" id="PWE29479.1"/>
    </source>
</evidence>
<dbReference type="AlphaFoldDB" id="A0A2U2CC89"/>
<feature type="domain" description="AMP-binding enzyme C-terminal" evidence="3">
    <location>
        <begin position="428"/>
        <end position="503"/>
    </location>
</feature>
<keyword evidence="5" id="KW-1185">Reference proteome</keyword>
<evidence type="ECO:0000259" key="3">
    <source>
        <dbReference type="Pfam" id="PF13193"/>
    </source>
</evidence>
<dbReference type="Gene3D" id="2.30.38.10">
    <property type="entry name" value="Luciferase, Domain 3"/>
    <property type="match status" value="1"/>
</dbReference>
<accession>A0A2U2CC89</accession>
<proteinExistence type="predicted"/>
<dbReference type="InterPro" id="IPR025110">
    <property type="entry name" value="AMP-bd_C"/>
</dbReference>
<dbReference type="PANTHER" id="PTHR43352:SF1">
    <property type="entry name" value="ANTHRANILATE--COA LIGASE"/>
    <property type="match status" value="1"/>
</dbReference>
<evidence type="ECO:0000313" key="5">
    <source>
        <dbReference type="Proteomes" id="UP000244940"/>
    </source>
</evidence>